<name>A0ABM9PK26_9FLAO</name>
<gene>
    <name evidence="6" type="ORF">T190115A13A_10155</name>
</gene>
<proteinExistence type="predicted"/>
<dbReference type="SUPFAM" id="SSF48452">
    <property type="entry name" value="TPR-like"/>
    <property type="match status" value="1"/>
</dbReference>
<dbReference type="Gene3D" id="1.10.10.60">
    <property type="entry name" value="Homeodomain-like"/>
    <property type="match status" value="2"/>
</dbReference>
<accession>A0ABM9PK26</accession>
<reference evidence="6 7" key="1">
    <citation type="submission" date="2024-05" db="EMBL/GenBank/DDBJ databases">
        <authorList>
            <person name="Duchaud E."/>
        </authorList>
    </citation>
    <scope>NUCLEOTIDE SEQUENCE [LARGE SCALE GENOMIC DNA]</scope>
    <source>
        <strain evidence="6">Ena-SAMPLE-TAB-13-05-2024-13:56:06:370-140305</strain>
    </source>
</reference>
<keyword evidence="7" id="KW-1185">Reference proteome</keyword>
<dbReference type="InterPro" id="IPR011990">
    <property type="entry name" value="TPR-like_helical_dom_sf"/>
</dbReference>
<dbReference type="Gene3D" id="1.25.40.10">
    <property type="entry name" value="Tetratricopeptide repeat domain"/>
    <property type="match status" value="1"/>
</dbReference>
<keyword evidence="2" id="KW-0238">DNA-binding</keyword>
<dbReference type="PANTHER" id="PTHR43280">
    <property type="entry name" value="ARAC-FAMILY TRANSCRIPTIONAL REGULATOR"/>
    <property type="match status" value="1"/>
</dbReference>
<dbReference type="PANTHER" id="PTHR43280:SF2">
    <property type="entry name" value="HTH-TYPE TRANSCRIPTIONAL REGULATOR EXSA"/>
    <property type="match status" value="1"/>
</dbReference>
<dbReference type="InterPro" id="IPR018060">
    <property type="entry name" value="HTH_AraC"/>
</dbReference>
<feature type="transmembrane region" description="Helical" evidence="4">
    <location>
        <begin position="386"/>
        <end position="405"/>
    </location>
</feature>
<evidence type="ECO:0000256" key="3">
    <source>
        <dbReference type="ARBA" id="ARBA00023163"/>
    </source>
</evidence>
<evidence type="ECO:0000313" key="6">
    <source>
        <dbReference type="EMBL" id="CAL2105999.1"/>
    </source>
</evidence>
<dbReference type="SMART" id="SM00342">
    <property type="entry name" value="HTH_ARAC"/>
    <property type="match status" value="1"/>
</dbReference>
<dbReference type="Proteomes" id="UP001497602">
    <property type="component" value="Unassembled WGS sequence"/>
</dbReference>
<keyword evidence="4" id="KW-0812">Transmembrane</keyword>
<keyword evidence="3" id="KW-0804">Transcription</keyword>
<dbReference type="Pfam" id="PF12833">
    <property type="entry name" value="HTH_18"/>
    <property type="match status" value="1"/>
</dbReference>
<evidence type="ECO:0000256" key="2">
    <source>
        <dbReference type="ARBA" id="ARBA00023125"/>
    </source>
</evidence>
<feature type="domain" description="HTH araC/xylS-type" evidence="5">
    <location>
        <begin position="462"/>
        <end position="554"/>
    </location>
</feature>
<dbReference type="EMBL" id="CAXJRC010000011">
    <property type="protein sequence ID" value="CAL2105999.1"/>
    <property type="molecule type" value="Genomic_DNA"/>
</dbReference>
<keyword evidence="4" id="KW-0472">Membrane</keyword>
<organism evidence="6 7">
    <name type="scientific">Tenacibaculum vairaonense</name>
    <dbReference type="NCBI Taxonomy" id="3137860"/>
    <lineage>
        <taxon>Bacteria</taxon>
        <taxon>Pseudomonadati</taxon>
        <taxon>Bacteroidota</taxon>
        <taxon>Flavobacteriia</taxon>
        <taxon>Flavobacteriales</taxon>
        <taxon>Flavobacteriaceae</taxon>
        <taxon>Tenacibaculum</taxon>
    </lineage>
</organism>
<keyword evidence="4" id="KW-1133">Transmembrane helix</keyword>
<dbReference type="InterPro" id="IPR009057">
    <property type="entry name" value="Homeodomain-like_sf"/>
</dbReference>
<sequence length="560" mass="66159">MLLNKRFLILIIIYFFYFTSFGQSKKDSLHEKSFKQLANSFYKFENDSIKALLIAKTYLKKAKAINDSLKTADAFYFLSSIYKKNGDLFLNFNDSIIFFGKNLNTKFYPIIGYFNKGDFYYKKRLFYKALENYLLADKHSYNNDFRYDIKHRLGLLKSRYGKNNEALFLFKEVYKYHLKKQYHKTDINYHLPILFALSDSYLKNQKIDSALQFCTLGYKKSTHVNDTLYQSYFKLQKGVINFKLKDYKSSIHNIKTAIPNISKAKDLANLSYAHFFLGKALNEINKEHNALISFTKVDSLYKITKDIHPDLRESYELIINHYKNNNNQEKELIYIRKLLEVDKRLNNNYRSITNFFEKEYDTPKLLSEQNKIVKSLKTKIKIKKQIAYGSLAIVFLTLIVSFYHFKKRKLYKKRFEEALKKHHDSKKTKTKPISKKEINIPKDIVADILGKLDTFEKRKSFLRKNITLATLAKEFNTNTSYLSKVINYNKNTSFSNYLNRLRIEHVAEELKTNSSLRKYTVKAIAEEVGFSNSESFSKAFYTLKGIKPSYYVKELNKKSV</sequence>
<protein>
    <submittedName>
        <fullName evidence="6">Helix-turn-helix domain-containing protein</fullName>
    </submittedName>
</protein>
<comment type="caution">
    <text evidence="6">The sequence shown here is derived from an EMBL/GenBank/DDBJ whole genome shotgun (WGS) entry which is preliminary data.</text>
</comment>
<dbReference type="PROSITE" id="PS01124">
    <property type="entry name" value="HTH_ARAC_FAMILY_2"/>
    <property type="match status" value="1"/>
</dbReference>
<dbReference type="SUPFAM" id="SSF46689">
    <property type="entry name" value="Homeodomain-like"/>
    <property type="match status" value="1"/>
</dbReference>
<evidence type="ECO:0000259" key="5">
    <source>
        <dbReference type="PROSITE" id="PS01124"/>
    </source>
</evidence>
<evidence type="ECO:0000256" key="4">
    <source>
        <dbReference type="SAM" id="Phobius"/>
    </source>
</evidence>
<evidence type="ECO:0000256" key="1">
    <source>
        <dbReference type="ARBA" id="ARBA00023015"/>
    </source>
</evidence>
<evidence type="ECO:0000313" key="7">
    <source>
        <dbReference type="Proteomes" id="UP001497602"/>
    </source>
</evidence>
<keyword evidence="1" id="KW-0805">Transcription regulation</keyword>